<reference evidence="7 8" key="1">
    <citation type="submission" date="2015-07" db="EMBL/GenBank/DDBJ databases">
        <title>Genome sequence of Levilinea saccharolytica DSM 16555.</title>
        <authorList>
            <person name="Hemp J."/>
            <person name="Ward L.M."/>
            <person name="Pace L.A."/>
            <person name="Fischer W.W."/>
        </authorList>
    </citation>
    <scope>NUCLEOTIDE SEQUENCE [LARGE SCALE GENOMIC DNA]</scope>
    <source>
        <strain evidence="7 8">KIBI-1</strain>
    </source>
</reference>
<dbReference type="RefSeq" id="WP_062416920.1">
    <property type="nucleotide sequence ID" value="NZ_DF967974.1"/>
</dbReference>
<evidence type="ECO:0000256" key="5">
    <source>
        <dbReference type="ARBA" id="ARBA00023186"/>
    </source>
</evidence>
<keyword evidence="3" id="KW-0863">Zinc-finger</keyword>
<evidence type="ECO:0000256" key="2">
    <source>
        <dbReference type="ARBA" id="ARBA00022737"/>
    </source>
</evidence>
<organism evidence="7 8">
    <name type="scientific">Levilinea saccharolytica</name>
    <dbReference type="NCBI Taxonomy" id="229921"/>
    <lineage>
        <taxon>Bacteria</taxon>
        <taxon>Bacillati</taxon>
        <taxon>Chloroflexota</taxon>
        <taxon>Anaerolineae</taxon>
        <taxon>Anaerolineales</taxon>
        <taxon>Anaerolineaceae</taxon>
        <taxon>Levilinea</taxon>
    </lineage>
</organism>
<evidence type="ECO:0000256" key="1">
    <source>
        <dbReference type="ARBA" id="ARBA00022723"/>
    </source>
</evidence>
<evidence type="ECO:0000313" key="7">
    <source>
        <dbReference type="EMBL" id="KPL89910.1"/>
    </source>
</evidence>
<gene>
    <name evidence="7" type="ORF">ADN01_03280</name>
</gene>
<dbReference type="PROSITE" id="PS00636">
    <property type="entry name" value="DNAJ_1"/>
    <property type="match status" value="1"/>
</dbReference>
<name>A0A0P6XYP4_9CHLR</name>
<sequence>MDYKDYYKILGVERSATPEDIKRAYRKLAMQYHPDRNPGDKAAEDKFKEINEAHEVLSDAQKRSRYDQLGADYSRWQQTGSPGNFNWEDWFTQTGFGRGGARTSTGRVEDIFGQADFSDFFNMIFGGLGSSGPRRAAQQRPSRVEAVARISLEEAYHGTARTLQVDSRRLEVKIPRGAQTGTKVRMAGAAVGGPNGQNADVYLKIEVAEDPRFERRGDDLYTEAAVDLYTAVLGGQVNVNTLGGSVVLTIPAGTQPGQTFRLAGRGMPKLRQPDQFGDLFVRAKVTLPKNLTAEQRGLFEKLRQSQVG</sequence>
<dbReference type="InterPro" id="IPR008971">
    <property type="entry name" value="HSP40/DnaJ_pept-bd"/>
</dbReference>
<dbReference type="PANTHER" id="PTHR43096:SF52">
    <property type="entry name" value="DNAJ HOMOLOG 1, MITOCHONDRIAL-RELATED"/>
    <property type="match status" value="1"/>
</dbReference>
<dbReference type="Gene3D" id="2.60.260.20">
    <property type="entry name" value="Urease metallochaperone UreE, N-terminal domain"/>
    <property type="match status" value="2"/>
</dbReference>
<dbReference type="EMBL" id="LGCM01000014">
    <property type="protein sequence ID" value="KPL89910.1"/>
    <property type="molecule type" value="Genomic_DNA"/>
</dbReference>
<dbReference type="OrthoDB" id="9779889at2"/>
<dbReference type="SUPFAM" id="SSF46565">
    <property type="entry name" value="Chaperone J-domain"/>
    <property type="match status" value="1"/>
</dbReference>
<dbReference type="CDD" id="cd06257">
    <property type="entry name" value="DnaJ"/>
    <property type="match status" value="1"/>
</dbReference>
<dbReference type="GO" id="GO:0008270">
    <property type="term" value="F:zinc ion binding"/>
    <property type="evidence" value="ECO:0007669"/>
    <property type="project" value="UniProtKB-KW"/>
</dbReference>
<dbReference type="Pfam" id="PF00226">
    <property type="entry name" value="DnaJ"/>
    <property type="match status" value="1"/>
</dbReference>
<evidence type="ECO:0000256" key="3">
    <source>
        <dbReference type="ARBA" id="ARBA00022771"/>
    </source>
</evidence>
<keyword evidence="5" id="KW-0143">Chaperone</keyword>
<protein>
    <recommendedName>
        <fullName evidence="6">J domain-containing protein</fullName>
    </recommendedName>
</protein>
<dbReference type="SMART" id="SM00271">
    <property type="entry name" value="DnaJ"/>
    <property type="match status" value="1"/>
</dbReference>
<dbReference type="AlphaFoldDB" id="A0A0P6XYP4"/>
<dbReference type="STRING" id="229921.ADN01_03280"/>
<evidence type="ECO:0000259" key="6">
    <source>
        <dbReference type="PROSITE" id="PS50076"/>
    </source>
</evidence>
<comment type="caution">
    <text evidence="7">The sequence shown here is derived from an EMBL/GenBank/DDBJ whole genome shotgun (WGS) entry which is preliminary data.</text>
</comment>
<dbReference type="InterPro" id="IPR036869">
    <property type="entry name" value="J_dom_sf"/>
</dbReference>
<dbReference type="GO" id="GO:0042026">
    <property type="term" value="P:protein refolding"/>
    <property type="evidence" value="ECO:0007669"/>
    <property type="project" value="TreeGrafter"/>
</dbReference>
<dbReference type="Gene3D" id="1.10.287.110">
    <property type="entry name" value="DnaJ domain"/>
    <property type="match status" value="1"/>
</dbReference>
<dbReference type="SUPFAM" id="SSF49493">
    <property type="entry name" value="HSP40/DnaJ peptide-binding domain"/>
    <property type="match status" value="2"/>
</dbReference>
<dbReference type="PANTHER" id="PTHR43096">
    <property type="entry name" value="DNAJ HOMOLOG 1, MITOCHONDRIAL-RELATED"/>
    <property type="match status" value="1"/>
</dbReference>
<dbReference type="Proteomes" id="UP000050501">
    <property type="component" value="Unassembled WGS sequence"/>
</dbReference>
<dbReference type="InterPro" id="IPR001623">
    <property type="entry name" value="DnaJ_domain"/>
</dbReference>
<dbReference type="GO" id="GO:0051082">
    <property type="term" value="F:unfolded protein binding"/>
    <property type="evidence" value="ECO:0007669"/>
    <property type="project" value="InterPro"/>
</dbReference>
<keyword evidence="1" id="KW-0479">Metal-binding</keyword>
<keyword evidence="8" id="KW-1185">Reference proteome</keyword>
<dbReference type="PROSITE" id="PS50076">
    <property type="entry name" value="DNAJ_2"/>
    <property type="match status" value="1"/>
</dbReference>
<evidence type="ECO:0000256" key="4">
    <source>
        <dbReference type="ARBA" id="ARBA00022833"/>
    </source>
</evidence>
<dbReference type="PRINTS" id="PR00625">
    <property type="entry name" value="JDOMAIN"/>
</dbReference>
<feature type="domain" description="J" evidence="6">
    <location>
        <begin position="5"/>
        <end position="70"/>
    </location>
</feature>
<keyword evidence="4" id="KW-0862">Zinc</keyword>
<accession>A0A0P6XYP4</accession>
<dbReference type="FunFam" id="2.60.260.20:FF:000005">
    <property type="entry name" value="Chaperone protein dnaJ 1, mitochondrial"/>
    <property type="match status" value="1"/>
</dbReference>
<proteinExistence type="predicted"/>
<dbReference type="PATRIC" id="fig|229921.5.peg.3036"/>
<dbReference type="InterPro" id="IPR002939">
    <property type="entry name" value="DnaJ_C"/>
</dbReference>
<evidence type="ECO:0000313" key="8">
    <source>
        <dbReference type="Proteomes" id="UP000050501"/>
    </source>
</evidence>
<dbReference type="InterPro" id="IPR018253">
    <property type="entry name" value="DnaJ_domain_CS"/>
</dbReference>
<dbReference type="CDD" id="cd10747">
    <property type="entry name" value="DnaJ_C"/>
    <property type="match status" value="1"/>
</dbReference>
<dbReference type="Pfam" id="PF01556">
    <property type="entry name" value="DnaJ_C"/>
    <property type="match status" value="1"/>
</dbReference>
<dbReference type="GO" id="GO:0005737">
    <property type="term" value="C:cytoplasm"/>
    <property type="evidence" value="ECO:0007669"/>
    <property type="project" value="TreeGrafter"/>
</dbReference>
<keyword evidence="2" id="KW-0677">Repeat</keyword>